<feature type="domain" description="ABC-2 type transporter transmembrane" evidence="7">
    <location>
        <begin position="12"/>
        <end position="196"/>
    </location>
</feature>
<keyword evidence="4 6" id="KW-0472">Membrane</keyword>
<dbReference type="Proteomes" id="UP001595851">
    <property type="component" value="Unassembled WGS sequence"/>
</dbReference>
<organism evidence="8 9">
    <name type="scientific">Nonomuraea purpurea</name>
    <dbReference type="NCBI Taxonomy" id="1849276"/>
    <lineage>
        <taxon>Bacteria</taxon>
        <taxon>Bacillati</taxon>
        <taxon>Actinomycetota</taxon>
        <taxon>Actinomycetes</taxon>
        <taxon>Streptosporangiales</taxon>
        <taxon>Streptosporangiaceae</taxon>
        <taxon>Nonomuraea</taxon>
    </lineage>
</organism>
<evidence type="ECO:0000256" key="1">
    <source>
        <dbReference type="ARBA" id="ARBA00004141"/>
    </source>
</evidence>
<dbReference type="PANTHER" id="PTHR43229:SF2">
    <property type="entry name" value="NODULATION PROTEIN J"/>
    <property type="match status" value="1"/>
</dbReference>
<feature type="transmembrane region" description="Helical" evidence="6">
    <location>
        <begin position="21"/>
        <end position="43"/>
    </location>
</feature>
<gene>
    <name evidence="8" type="ORF">ACFOY2_16025</name>
</gene>
<feature type="transmembrane region" description="Helical" evidence="6">
    <location>
        <begin position="161"/>
        <end position="180"/>
    </location>
</feature>
<feature type="transmembrane region" description="Helical" evidence="6">
    <location>
        <begin position="96"/>
        <end position="121"/>
    </location>
</feature>
<protein>
    <submittedName>
        <fullName evidence="8">ABC transporter permease</fullName>
    </submittedName>
</protein>
<comment type="caution">
    <text evidence="8">The sequence shown here is derived from an EMBL/GenBank/DDBJ whole genome shotgun (WGS) entry which is preliminary data.</text>
</comment>
<dbReference type="PANTHER" id="PTHR43229">
    <property type="entry name" value="NODULATION PROTEIN J"/>
    <property type="match status" value="1"/>
</dbReference>
<sequence length="246" mass="25971">MSSLVMAHARYLMIEQLRVPISIVASALIPAVTMLAFVVPFSGDDPVIATMSTGSLTFFGAMSSALIGLSITVALDREQPWNPYLRTLPAGPLPRFTGRILVTLATMLTSVIPVLVVAALLTEATITPLQLLLGLGVLMVGGIPFMLMALFIGLMLSSKAAIAVSQVLFFPMAILGGLLLPPQIMPGFIEVVSPYTPARGAAELLWAVTAGHSPDPVALVALACWTVVAAVAAAWAYRRDEGRRFS</sequence>
<dbReference type="RefSeq" id="WP_379528807.1">
    <property type="nucleotide sequence ID" value="NZ_JBHSBI010000007.1"/>
</dbReference>
<dbReference type="EMBL" id="JBHSBI010000007">
    <property type="protein sequence ID" value="MFC4008740.1"/>
    <property type="molecule type" value="Genomic_DNA"/>
</dbReference>
<evidence type="ECO:0000256" key="3">
    <source>
        <dbReference type="ARBA" id="ARBA00022989"/>
    </source>
</evidence>
<keyword evidence="5" id="KW-0046">Antibiotic resistance</keyword>
<keyword evidence="3 6" id="KW-1133">Transmembrane helix</keyword>
<proteinExistence type="predicted"/>
<evidence type="ECO:0000256" key="5">
    <source>
        <dbReference type="ARBA" id="ARBA00023251"/>
    </source>
</evidence>
<dbReference type="InterPro" id="IPR000412">
    <property type="entry name" value="ABC_2_transport"/>
</dbReference>
<evidence type="ECO:0000313" key="8">
    <source>
        <dbReference type="EMBL" id="MFC4008740.1"/>
    </source>
</evidence>
<dbReference type="PIRSF" id="PIRSF006648">
    <property type="entry name" value="DrrB"/>
    <property type="match status" value="1"/>
</dbReference>
<feature type="transmembrane region" description="Helical" evidence="6">
    <location>
        <begin position="55"/>
        <end position="75"/>
    </location>
</feature>
<keyword evidence="9" id="KW-1185">Reference proteome</keyword>
<accession>A0ABV8G6K8</accession>
<dbReference type="InterPro" id="IPR051784">
    <property type="entry name" value="Nod_factor_ABC_transporter"/>
</dbReference>
<feature type="transmembrane region" description="Helical" evidence="6">
    <location>
        <begin position="217"/>
        <end position="237"/>
    </location>
</feature>
<evidence type="ECO:0000259" key="7">
    <source>
        <dbReference type="Pfam" id="PF01061"/>
    </source>
</evidence>
<feature type="transmembrane region" description="Helical" evidence="6">
    <location>
        <begin position="133"/>
        <end position="154"/>
    </location>
</feature>
<dbReference type="InterPro" id="IPR013525">
    <property type="entry name" value="ABC2_TM"/>
</dbReference>
<evidence type="ECO:0000256" key="6">
    <source>
        <dbReference type="SAM" id="Phobius"/>
    </source>
</evidence>
<dbReference type="Pfam" id="PF01061">
    <property type="entry name" value="ABC2_membrane"/>
    <property type="match status" value="1"/>
</dbReference>
<name>A0ABV8G6K8_9ACTN</name>
<reference evidence="9" key="1">
    <citation type="journal article" date="2019" name="Int. J. Syst. Evol. Microbiol.">
        <title>The Global Catalogue of Microorganisms (GCM) 10K type strain sequencing project: providing services to taxonomists for standard genome sequencing and annotation.</title>
        <authorList>
            <consortium name="The Broad Institute Genomics Platform"/>
            <consortium name="The Broad Institute Genome Sequencing Center for Infectious Disease"/>
            <person name="Wu L."/>
            <person name="Ma J."/>
        </authorList>
    </citation>
    <scope>NUCLEOTIDE SEQUENCE [LARGE SCALE GENOMIC DNA]</scope>
    <source>
        <strain evidence="9">TBRC 1276</strain>
    </source>
</reference>
<evidence type="ECO:0000313" key="9">
    <source>
        <dbReference type="Proteomes" id="UP001595851"/>
    </source>
</evidence>
<keyword evidence="2 6" id="KW-0812">Transmembrane</keyword>
<evidence type="ECO:0000256" key="4">
    <source>
        <dbReference type="ARBA" id="ARBA00023136"/>
    </source>
</evidence>
<evidence type="ECO:0000256" key="2">
    <source>
        <dbReference type="ARBA" id="ARBA00022692"/>
    </source>
</evidence>
<comment type="subcellular location">
    <subcellularLocation>
        <location evidence="1">Membrane</location>
        <topology evidence="1">Multi-pass membrane protein</topology>
    </subcellularLocation>
</comment>